<feature type="transmembrane region" description="Helical" evidence="1">
    <location>
        <begin position="200"/>
        <end position="220"/>
    </location>
</feature>
<evidence type="ECO:0000256" key="1">
    <source>
        <dbReference type="SAM" id="Phobius"/>
    </source>
</evidence>
<feature type="transmembrane region" description="Helical" evidence="1">
    <location>
        <begin position="267"/>
        <end position="286"/>
    </location>
</feature>
<keyword evidence="1" id="KW-0472">Membrane</keyword>
<dbReference type="SUPFAM" id="SSF46785">
    <property type="entry name" value="Winged helix' DNA-binding domain"/>
    <property type="match status" value="1"/>
</dbReference>
<protein>
    <submittedName>
        <fullName evidence="2">ArsR family transcriptional regulator</fullName>
    </submittedName>
</protein>
<feature type="transmembrane region" description="Helical" evidence="1">
    <location>
        <begin position="117"/>
        <end position="136"/>
    </location>
</feature>
<name>A0A832ZUH6_CALS0</name>
<sequence length="287" mass="32729">MNPQHDELLWLVRHKVRRRILIAVGDAGRISATALREKLGISTGSLYYNLRQLSPLIKQDQRRNYMLTEEGEKIYKLVTQQVDELPAAKPKSRILTTLENILFPIWLFSPFYEYPKIAAVMAPLSLAILSFLFINARQELILLHAVLPERFSLLDFGLKTAFTILVSFIYLSIISILISGNIRKPRLNPLNHLITENLKFLACIVVSLLPMGLLPGLYSVDRVFRLGMFSGAYGIFARDTILIISQTITVFMLTAAVAYSKKMRWQLALAVAFSYFYLSYGASYFIR</sequence>
<feature type="transmembrane region" description="Helical" evidence="1">
    <location>
        <begin position="240"/>
        <end position="260"/>
    </location>
</feature>
<dbReference type="Proteomes" id="UP000608579">
    <property type="component" value="Unassembled WGS sequence"/>
</dbReference>
<reference evidence="2" key="1">
    <citation type="journal article" date="2020" name="ISME J.">
        <title>Gammaproteobacteria mediating utilization of methyl-, sulfur- and petroleum organic compounds in deep ocean hydrothermal plumes.</title>
        <authorList>
            <person name="Zhou Z."/>
            <person name="Liu Y."/>
            <person name="Pan J."/>
            <person name="Cron B.R."/>
            <person name="Toner B.M."/>
            <person name="Anantharaman K."/>
            <person name="Breier J.A."/>
            <person name="Dick G.J."/>
            <person name="Li M."/>
        </authorList>
    </citation>
    <scope>NUCLEOTIDE SEQUENCE</scope>
    <source>
        <strain evidence="2">SZUA-1515</strain>
    </source>
</reference>
<proteinExistence type="predicted"/>
<organism evidence="2 3">
    <name type="scientific">Caldiarchaeum subterraneum</name>
    <dbReference type="NCBI Taxonomy" id="311458"/>
    <lineage>
        <taxon>Archaea</taxon>
        <taxon>Nitrososphaerota</taxon>
        <taxon>Candidatus Caldarchaeales</taxon>
        <taxon>Candidatus Caldarchaeaceae</taxon>
        <taxon>Candidatus Caldarchaeum</taxon>
    </lineage>
</organism>
<evidence type="ECO:0000313" key="2">
    <source>
        <dbReference type="EMBL" id="HIQ29228.1"/>
    </source>
</evidence>
<dbReference type="EMBL" id="DQVM01000029">
    <property type="protein sequence ID" value="HIQ29228.1"/>
    <property type="molecule type" value="Genomic_DNA"/>
</dbReference>
<dbReference type="AlphaFoldDB" id="A0A832ZUH6"/>
<keyword evidence="1" id="KW-1133">Transmembrane helix</keyword>
<dbReference type="InterPro" id="IPR036390">
    <property type="entry name" value="WH_DNA-bd_sf"/>
</dbReference>
<comment type="caution">
    <text evidence="2">The sequence shown here is derived from an EMBL/GenBank/DDBJ whole genome shotgun (WGS) entry which is preliminary data.</text>
</comment>
<dbReference type="Gene3D" id="1.10.10.10">
    <property type="entry name" value="Winged helix-like DNA-binding domain superfamily/Winged helix DNA-binding domain"/>
    <property type="match status" value="1"/>
</dbReference>
<evidence type="ECO:0000313" key="3">
    <source>
        <dbReference type="Proteomes" id="UP000608579"/>
    </source>
</evidence>
<dbReference type="InterPro" id="IPR036388">
    <property type="entry name" value="WH-like_DNA-bd_sf"/>
</dbReference>
<accession>A0A832ZUH6</accession>
<keyword evidence="1" id="KW-0812">Transmembrane</keyword>
<feature type="transmembrane region" description="Helical" evidence="1">
    <location>
        <begin position="156"/>
        <end position="179"/>
    </location>
</feature>
<gene>
    <name evidence="2" type="ORF">EYH45_01540</name>
</gene>